<dbReference type="Proteomes" id="UP000052237">
    <property type="component" value="Unassembled WGS sequence"/>
</dbReference>
<dbReference type="Pfam" id="PF01381">
    <property type="entry name" value="HTH_3"/>
    <property type="match status" value="1"/>
</dbReference>
<keyword evidence="2 5" id="KW-0238">DNA-binding</keyword>
<dbReference type="InterPro" id="IPR039418">
    <property type="entry name" value="LexA-like"/>
</dbReference>
<name>A0A0S4R308_CAMHY</name>
<dbReference type="EMBL" id="FAVB01000001">
    <property type="protein sequence ID" value="CUU67927.1"/>
    <property type="molecule type" value="Genomic_DNA"/>
</dbReference>
<evidence type="ECO:0000256" key="2">
    <source>
        <dbReference type="ARBA" id="ARBA00023125"/>
    </source>
</evidence>
<evidence type="ECO:0000259" key="4">
    <source>
        <dbReference type="PROSITE" id="PS50943"/>
    </source>
</evidence>
<dbReference type="RefSeq" id="WP_059434827.1">
    <property type="nucleotide sequence ID" value="NZ_FAVB01000001.1"/>
</dbReference>
<proteinExistence type="predicted"/>
<evidence type="ECO:0000313" key="6">
    <source>
        <dbReference type="Proteomes" id="UP000052237"/>
    </source>
</evidence>
<evidence type="ECO:0000313" key="5">
    <source>
        <dbReference type="EMBL" id="CUU67927.1"/>
    </source>
</evidence>
<comment type="caution">
    <text evidence="5">The sequence shown here is derived from an EMBL/GenBank/DDBJ whole genome shotgun (WGS) entry which is preliminary data.</text>
</comment>
<dbReference type="GO" id="GO:0003677">
    <property type="term" value="F:DNA binding"/>
    <property type="evidence" value="ECO:0007669"/>
    <property type="project" value="UniProtKB-KW"/>
</dbReference>
<dbReference type="SUPFAM" id="SSF51306">
    <property type="entry name" value="LexA/Signal peptidase"/>
    <property type="match status" value="1"/>
</dbReference>
<dbReference type="InterPro" id="IPR010982">
    <property type="entry name" value="Lambda_DNA-bd_dom_sf"/>
</dbReference>
<dbReference type="Gene3D" id="2.10.109.10">
    <property type="entry name" value="Umud Fragment, subunit A"/>
    <property type="match status" value="1"/>
</dbReference>
<reference evidence="5 6" key="1">
    <citation type="submission" date="2015-11" db="EMBL/GenBank/DDBJ databases">
        <authorList>
            <consortium name="Pathogen Informatics"/>
        </authorList>
    </citation>
    <scope>NUCLEOTIDE SEQUENCE [LARGE SCALE GENOMIC DNA]</scope>
    <source>
        <strain evidence="5 6">006A-0059</strain>
    </source>
</reference>
<accession>A0A0S4R308</accession>
<dbReference type="PANTHER" id="PTHR40661">
    <property type="match status" value="1"/>
</dbReference>
<gene>
    <name evidence="5" type="ORF">ERS686654_00033</name>
</gene>
<dbReference type="InterPro" id="IPR015927">
    <property type="entry name" value="Peptidase_S24_S26A/B/C"/>
</dbReference>
<dbReference type="Pfam" id="PF00717">
    <property type="entry name" value="Peptidase_S24"/>
    <property type="match status" value="1"/>
</dbReference>
<dbReference type="InterPro" id="IPR036286">
    <property type="entry name" value="LexA/Signal_pep-like_sf"/>
</dbReference>
<dbReference type="PROSITE" id="PS50943">
    <property type="entry name" value="HTH_CROC1"/>
    <property type="match status" value="1"/>
</dbReference>
<protein>
    <submittedName>
        <fullName evidence="5">DNA-binding protein</fullName>
    </submittedName>
</protein>
<dbReference type="AlphaFoldDB" id="A0A0S4R308"/>
<keyword evidence="3" id="KW-0804">Transcription</keyword>
<feature type="domain" description="HTH cro/C1-type" evidence="4">
    <location>
        <begin position="23"/>
        <end position="63"/>
    </location>
</feature>
<keyword evidence="1" id="KW-0805">Transcription regulation</keyword>
<dbReference type="InterPro" id="IPR001387">
    <property type="entry name" value="Cro/C1-type_HTH"/>
</dbReference>
<dbReference type="SUPFAM" id="SSF47413">
    <property type="entry name" value="lambda repressor-like DNA-binding domains"/>
    <property type="match status" value="1"/>
</dbReference>
<sequence length="222" mass="24845">MKSFSDKLRECISSTKGVDTVILAKAINVSQSSVSQWQLGQKTPSKNNMLKLANFFRVPIEYFLDDGLEIMPNSSNMLKKDNDDTVYVPFFKDGSVSAGKGNEIAELGDCDFLPFKPQDLRLMFGVSPNAKLGIIPCFGNSMEPTIAESSLVVFQFVSDIIEGSVYVCRYDNELFVKRIKKRPELSLISDNKEYEPIIVSEENEIQILGRVVGCYSINSKKI</sequence>
<evidence type="ECO:0000256" key="1">
    <source>
        <dbReference type="ARBA" id="ARBA00023015"/>
    </source>
</evidence>
<dbReference type="CDD" id="cd06529">
    <property type="entry name" value="S24_LexA-like"/>
    <property type="match status" value="1"/>
</dbReference>
<evidence type="ECO:0000256" key="3">
    <source>
        <dbReference type="ARBA" id="ARBA00023163"/>
    </source>
</evidence>
<dbReference type="PANTHER" id="PTHR40661:SF3">
    <property type="entry name" value="FELS-1 PROPHAGE TRANSCRIPTIONAL REGULATOR"/>
    <property type="match status" value="1"/>
</dbReference>
<dbReference type="CDD" id="cd00093">
    <property type="entry name" value="HTH_XRE"/>
    <property type="match status" value="1"/>
</dbReference>
<dbReference type="Gene3D" id="1.10.260.40">
    <property type="entry name" value="lambda repressor-like DNA-binding domains"/>
    <property type="match status" value="1"/>
</dbReference>
<organism evidence="5 6">
    <name type="scientific">Campylobacter hyointestinalis subsp. hyointestinalis</name>
    <dbReference type="NCBI Taxonomy" id="91352"/>
    <lineage>
        <taxon>Bacteria</taxon>
        <taxon>Pseudomonadati</taxon>
        <taxon>Campylobacterota</taxon>
        <taxon>Epsilonproteobacteria</taxon>
        <taxon>Campylobacterales</taxon>
        <taxon>Campylobacteraceae</taxon>
        <taxon>Campylobacter</taxon>
    </lineage>
</organism>
<keyword evidence="6" id="KW-1185">Reference proteome</keyword>